<organism evidence="2 3">
    <name type="scientific">Marseilla massiliensis</name>
    <dbReference type="NCBI Taxonomy" id="1841864"/>
    <lineage>
        <taxon>Bacteria</taxon>
        <taxon>Pseudomonadati</taxon>
        <taxon>Bacteroidota</taxon>
        <taxon>Bacteroidia</taxon>
        <taxon>Bacteroidales</taxon>
        <taxon>Prevotellaceae</taxon>
        <taxon>Marseilla</taxon>
    </lineage>
</organism>
<dbReference type="Pfam" id="PF04230">
    <property type="entry name" value="PS_pyruv_trans"/>
    <property type="match status" value="1"/>
</dbReference>
<dbReference type="EMBL" id="JACJJL010000035">
    <property type="protein sequence ID" value="MBM6662941.1"/>
    <property type="molecule type" value="Genomic_DNA"/>
</dbReference>
<feature type="domain" description="Polysaccharide pyruvyl transferase" evidence="1">
    <location>
        <begin position="13"/>
        <end position="284"/>
    </location>
</feature>
<keyword evidence="2" id="KW-0808">Transferase</keyword>
<name>A0A938WMW5_9BACT</name>
<evidence type="ECO:0000313" key="2">
    <source>
        <dbReference type="EMBL" id="MBM6662941.1"/>
    </source>
</evidence>
<reference evidence="2 3" key="1">
    <citation type="journal article" date="2021" name="Sci. Rep.">
        <title>The distribution of antibiotic resistance genes in chicken gut microbiota commensals.</title>
        <authorList>
            <person name="Juricova H."/>
            <person name="Matiasovicova J."/>
            <person name="Kubasova T."/>
            <person name="Cejkova D."/>
            <person name="Rychlik I."/>
        </authorList>
    </citation>
    <scope>NUCLEOTIDE SEQUENCE [LARGE SCALE GENOMIC DNA]</scope>
    <source>
        <strain evidence="2 3">An819</strain>
    </source>
</reference>
<sequence>MKIGILTHHFIANFGAFLQAYALQEAIRQEHPDDEVYIINYIHLKHFIINTGGWFRFYAGRETMGEWIQKIQLPGTFYSARHKHMNLTRRCYDADGVNRLGLDVIVVGSDEVWNFRDTKSDAEIKFGRGLNCKRLVSYAPSVGNSTPDGEIPEYVTEGIRGFKAISVRDSLGLQLVRHITGKTPLKVLDPTFLIDFPMEEVRLPNKDYILFYYAENLPTHIKDQIFDYAKGHGLAVYGAGECDRRYSAVTVNLTPFQWVWMFRNARFVITGTFHGAAFSIENERQFKVYLTQKNRIRKVNDLLETLGIENRGIDDSFVFDLERQEKEIDYKAVNERLRQKRNKSLDFLRNEIR</sequence>
<comment type="caution">
    <text evidence="2">The sequence shown here is derived from an EMBL/GenBank/DDBJ whole genome shotgun (WGS) entry which is preliminary data.</text>
</comment>
<protein>
    <submittedName>
        <fullName evidence="2">Polysaccharide pyruvyl transferase family protein</fullName>
    </submittedName>
</protein>
<accession>A0A938WMW5</accession>
<dbReference type="InterPro" id="IPR007345">
    <property type="entry name" value="Polysacch_pyruvyl_Trfase"/>
</dbReference>
<dbReference type="GO" id="GO:0016740">
    <property type="term" value="F:transferase activity"/>
    <property type="evidence" value="ECO:0007669"/>
    <property type="project" value="UniProtKB-KW"/>
</dbReference>
<dbReference type="RefSeq" id="WP_205111842.1">
    <property type="nucleotide sequence ID" value="NZ_JACJJL010000035.1"/>
</dbReference>
<evidence type="ECO:0000313" key="3">
    <source>
        <dbReference type="Proteomes" id="UP000764045"/>
    </source>
</evidence>
<dbReference type="AlphaFoldDB" id="A0A938WMW5"/>
<keyword evidence="3" id="KW-1185">Reference proteome</keyword>
<proteinExistence type="predicted"/>
<evidence type="ECO:0000259" key="1">
    <source>
        <dbReference type="Pfam" id="PF04230"/>
    </source>
</evidence>
<gene>
    <name evidence="2" type="ORF">H6B30_14530</name>
</gene>
<dbReference type="Proteomes" id="UP000764045">
    <property type="component" value="Unassembled WGS sequence"/>
</dbReference>